<sequence length="522" mass="56183">MPDVGLILASVALVGLSACFSGLTLGLLSLSLESLELIVSGGSAREAAWARKIYPMRRHGNLLLCTLLLGNTLVNVLISIFSAQFLSPGLGAIMASLVIVVFGEIIPQSVCSRHGLRIGAASRPLVVPLMFAFLPVTWPIARLLDFALGSEMRTMYNKRQLDRLLDINAAAVDISTDDRKLLSSALAFSEKRVDSIMTPLHDAFMLQLSDKLTFDVMRAVYESGFTRVPVYHVRRSTVVGLVFTKDLILVDPHDQIPVAALLALCARPQQLHASLASTRLDKMLQQVQLSRAHMWLVTRSAAALPAAAGGGANGGCGGGALMPAAQPRRGVEQVAGIVTMEDILEELIQDEIVDESDVVADSGNKALQQRTPQRIEFFEMLQRRDGLALGRALGPAAKTADEVRALVSYLSTNVSLFRPAAFSGAALRRLVQRCPIYTVSAQQVAHGHYIYVRGVPASCCCLLLHGRVQVCAGNEGLVSDIGPWTLLAANALTEERHVPDFTARVAAAARIFTIPRAELLAV</sequence>
<dbReference type="PANTHER" id="PTHR12064:SF94">
    <property type="entry name" value="UNEXTENDED PROTEIN"/>
    <property type="match status" value="1"/>
</dbReference>
<dbReference type="PROSITE" id="PS51846">
    <property type="entry name" value="CNNM"/>
    <property type="match status" value="1"/>
</dbReference>
<dbReference type="PANTHER" id="PTHR12064">
    <property type="entry name" value="METAL TRANSPORTER CNNM"/>
    <property type="match status" value="1"/>
</dbReference>
<dbReference type="Gene3D" id="2.60.120.10">
    <property type="entry name" value="Jelly Rolls"/>
    <property type="match status" value="1"/>
</dbReference>
<dbReference type="GO" id="GO:0016020">
    <property type="term" value="C:membrane"/>
    <property type="evidence" value="ECO:0007669"/>
    <property type="project" value="UniProtKB-UniRule"/>
</dbReference>
<evidence type="ECO:0000256" key="2">
    <source>
        <dbReference type="SAM" id="Phobius"/>
    </source>
</evidence>
<feature type="domain" description="CNNM transmembrane" evidence="3">
    <location>
        <begin position="1"/>
        <end position="178"/>
    </location>
</feature>
<dbReference type="Pfam" id="PF25562">
    <property type="entry name" value="CNBH_CNNM2_C"/>
    <property type="match status" value="1"/>
</dbReference>
<gene>
    <name evidence="4" type="ORF">EHUX00137_LOCUS17060</name>
</gene>
<dbReference type="EMBL" id="HBIR01022346">
    <property type="protein sequence ID" value="CAE0548786.1"/>
    <property type="molecule type" value="Transcribed_RNA"/>
</dbReference>
<dbReference type="AlphaFoldDB" id="A0A6V2QXG4"/>
<organism evidence="4">
    <name type="scientific">Emiliania huxleyi</name>
    <name type="common">Coccolithophore</name>
    <name type="synonym">Pontosphaera huxleyi</name>
    <dbReference type="NCBI Taxonomy" id="2903"/>
    <lineage>
        <taxon>Eukaryota</taxon>
        <taxon>Haptista</taxon>
        <taxon>Haptophyta</taxon>
        <taxon>Prymnesiophyceae</taxon>
        <taxon>Isochrysidales</taxon>
        <taxon>Noelaerhabdaceae</taxon>
        <taxon>Emiliania</taxon>
    </lineage>
</organism>
<dbReference type="GO" id="GO:0010960">
    <property type="term" value="P:magnesium ion homeostasis"/>
    <property type="evidence" value="ECO:0007669"/>
    <property type="project" value="InterPro"/>
</dbReference>
<dbReference type="SUPFAM" id="SSF51206">
    <property type="entry name" value="cAMP-binding domain-like"/>
    <property type="match status" value="1"/>
</dbReference>
<dbReference type="Gene3D" id="3.10.580.10">
    <property type="entry name" value="CBS-domain"/>
    <property type="match status" value="1"/>
</dbReference>
<reference evidence="4" key="1">
    <citation type="submission" date="2021-01" db="EMBL/GenBank/DDBJ databases">
        <authorList>
            <person name="Corre E."/>
            <person name="Pelletier E."/>
            <person name="Niang G."/>
            <person name="Scheremetjew M."/>
            <person name="Finn R."/>
            <person name="Kale V."/>
            <person name="Holt S."/>
            <person name="Cochrane G."/>
            <person name="Meng A."/>
            <person name="Brown T."/>
            <person name="Cohen L."/>
        </authorList>
    </citation>
    <scope>NUCLEOTIDE SEQUENCE</scope>
    <source>
        <strain evidence="4">379</strain>
    </source>
</reference>
<evidence type="ECO:0000313" key="4">
    <source>
        <dbReference type="EMBL" id="CAE0548786.1"/>
    </source>
</evidence>
<dbReference type="InterPro" id="IPR046342">
    <property type="entry name" value="CBS_dom_sf"/>
</dbReference>
<protein>
    <recommendedName>
        <fullName evidence="3">CNNM transmembrane domain-containing protein</fullName>
    </recommendedName>
</protein>
<dbReference type="Pfam" id="PF01595">
    <property type="entry name" value="CNNM"/>
    <property type="match status" value="1"/>
</dbReference>
<keyword evidence="1 2" id="KW-0812">Transmembrane</keyword>
<feature type="transmembrane region" description="Helical" evidence="2">
    <location>
        <begin position="6"/>
        <end position="28"/>
    </location>
</feature>
<keyword evidence="1 2" id="KW-1133">Transmembrane helix</keyword>
<dbReference type="InterPro" id="IPR014710">
    <property type="entry name" value="RmlC-like_jellyroll"/>
</dbReference>
<dbReference type="InterPro" id="IPR002550">
    <property type="entry name" value="CNNM"/>
</dbReference>
<accession>A0A6V2QXG4</accession>
<feature type="transmembrane region" description="Helical" evidence="2">
    <location>
        <begin position="61"/>
        <end position="83"/>
    </location>
</feature>
<dbReference type="InterPro" id="IPR045095">
    <property type="entry name" value="ACDP"/>
</dbReference>
<feature type="transmembrane region" description="Helical" evidence="2">
    <location>
        <begin position="126"/>
        <end position="144"/>
    </location>
</feature>
<dbReference type="SUPFAM" id="SSF54631">
    <property type="entry name" value="CBS-domain pair"/>
    <property type="match status" value="1"/>
</dbReference>
<evidence type="ECO:0000256" key="1">
    <source>
        <dbReference type="PROSITE-ProRule" id="PRU01193"/>
    </source>
</evidence>
<feature type="transmembrane region" description="Helical" evidence="2">
    <location>
        <begin position="89"/>
        <end position="106"/>
    </location>
</feature>
<evidence type="ECO:0000259" key="3">
    <source>
        <dbReference type="PROSITE" id="PS51846"/>
    </source>
</evidence>
<dbReference type="InterPro" id="IPR018490">
    <property type="entry name" value="cNMP-bd_dom_sf"/>
</dbReference>
<keyword evidence="1 2" id="KW-0472">Membrane</keyword>
<proteinExistence type="predicted"/>
<name>A0A6V2QXG4_EMIHU</name>